<keyword evidence="3" id="KW-1185">Reference proteome</keyword>
<dbReference type="Pfam" id="PF01019">
    <property type="entry name" value="G_glu_transpept"/>
    <property type="match status" value="1"/>
</dbReference>
<dbReference type="EMBL" id="JAFLNF010000004">
    <property type="protein sequence ID" value="MBO0345726.1"/>
    <property type="molecule type" value="Genomic_DNA"/>
</dbReference>
<dbReference type="Proteomes" id="UP000664779">
    <property type="component" value="Unassembled WGS sequence"/>
</dbReference>
<reference evidence="2" key="1">
    <citation type="submission" date="2021-03" db="EMBL/GenBank/DDBJ databases">
        <title>Roseibium sp. CAU 1637 isolated from Incheon.</title>
        <authorList>
            <person name="Kim W."/>
        </authorList>
    </citation>
    <scope>NUCLEOTIDE SEQUENCE</scope>
    <source>
        <strain evidence="2">CAU 1637</strain>
    </source>
</reference>
<evidence type="ECO:0000313" key="2">
    <source>
        <dbReference type="EMBL" id="MBO0345726.1"/>
    </source>
</evidence>
<dbReference type="PANTHER" id="PTHR43881">
    <property type="entry name" value="GAMMA-GLUTAMYLTRANSPEPTIDASE (AFU_ORTHOLOGUE AFUA_4G13580)"/>
    <property type="match status" value="1"/>
</dbReference>
<dbReference type="RefSeq" id="WP_206940578.1">
    <property type="nucleotide sequence ID" value="NZ_JAFLNF010000004.1"/>
</dbReference>
<dbReference type="InterPro" id="IPR052896">
    <property type="entry name" value="GGT-like_enzyme"/>
</dbReference>
<dbReference type="AlphaFoldDB" id="A0A939J8W4"/>
<accession>A0A939J8W4</accession>
<dbReference type="PANTHER" id="PTHR43881:SF1">
    <property type="entry name" value="GAMMA-GLUTAMYLTRANSPEPTIDASE (AFU_ORTHOLOGUE AFUA_4G13580)"/>
    <property type="match status" value="1"/>
</dbReference>
<gene>
    <name evidence="2" type="ORF">J0X15_10895</name>
</gene>
<feature type="region of interest" description="Disordered" evidence="1">
    <location>
        <begin position="336"/>
        <end position="358"/>
    </location>
</feature>
<dbReference type="Gene3D" id="1.10.246.130">
    <property type="match status" value="1"/>
</dbReference>
<dbReference type="PRINTS" id="PR01210">
    <property type="entry name" value="GGTRANSPTASE"/>
</dbReference>
<sequence length="568" mass="60664">MTGHWAVATGHPIATAAATRILQRGGNAADAGVAAGITLGVVQPDLVSFAGVAPIIQYNARTGRVTSQDGVGYWPAAADVEKMHRDHGDHVPEGILRTVIPAAPASWIKALSEHGTLTFKDVSEEAIRAAREGFEVYPLFANFIADRAEKYARFPSTAEIFLPDGSLPKVGDVFRQPDLAWTLEQLVAAEAACDGDRHAGLAAARKAFYEGPIAEKIVAFHAAEGGLLTAEDLATYDVRDEPTQAVRFRDAEFHCCGAWCQGISMAEALAMVETAGPDATVRDGKLDLHFLTEVLKRVFADREAFVTDPRYMRVPQESLLQAEFLKARLDSIGPRSDPLPDAGSCRHNDQQVADKNTDEQPVYALGCADTSHVSVIDADGNIFSATPSDPSYDTVVVPGTGLSVSSRGSQSRAIPGHLNALAPGKRPRLTPNPILALRDGKPWMAMGTPGGDVQIQAMLQVLLNMLDLGMAPEDAVRAPRVATYAFPGSFAPHDVHPNKLLYEDDLSADQQADLISRGHDLEPWPSLTWKAGGICMALKTGDTTLALADPRRAGTSATGSVPNLPEVH</sequence>
<evidence type="ECO:0000313" key="3">
    <source>
        <dbReference type="Proteomes" id="UP000664779"/>
    </source>
</evidence>
<organism evidence="2 3">
    <name type="scientific">Roseibium limicola</name>
    <dbReference type="NCBI Taxonomy" id="2816037"/>
    <lineage>
        <taxon>Bacteria</taxon>
        <taxon>Pseudomonadati</taxon>
        <taxon>Pseudomonadota</taxon>
        <taxon>Alphaproteobacteria</taxon>
        <taxon>Hyphomicrobiales</taxon>
        <taxon>Stappiaceae</taxon>
        <taxon>Roseibium</taxon>
    </lineage>
</organism>
<dbReference type="Gene3D" id="3.60.20.40">
    <property type="match status" value="1"/>
</dbReference>
<name>A0A939J8W4_9HYPH</name>
<proteinExistence type="predicted"/>
<dbReference type="InterPro" id="IPR043138">
    <property type="entry name" value="GGT_lsub"/>
</dbReference>
<dbReference type="SUPFAM" id="SSF56235">
    <property type="entry name" value="N-terminal nucleophile aminohydrolases (Ntn hydrolases)"/>
    <property type="match status" value="1"/>
</dbReference>
<protein>
    <submittedName>
        <fullName evidence="2">Gamma-glutamyltransferase</fullName>
    </submittedName>
</protein>
<evidence type="ECO:0000256" key="1">
    <source>
        <dbReference type="SAM" id="MobiDB-lite"/>
    </source>
</evidence>
<comment type="caution">
    <text evidence="2">The sequence shown here is derived from an EMBL/GenBank/DDBJ whole genome shotgun (WGS) entry which is preliminary data.</text>
</comment>
<dbReference type="InterPro" id="IPR029055">
    <property type="entry name" value="Ntn_hydrolases_N"/>
</dbReference>
<dbReference type="InterPro" id="IPR043137">
    <property type="entry name" value="GGT_ssub_C"/>
</dbReference>